<gene>
    <name evidence="1" type="ORF">E5A73_11925</name>
</gene>
<dbReference type="EMBL" id="SRXT01000004">
    <property type="protein sequence ID" value="TGX53535.1"/>
    <property type="molecule type" value="Genomic_DNA"/>
</dbReference>
<comment type="caution">
    <text evidence="1">The sequence shown here is derived from an EMBL/GenBank/DDBJ whole genome shotgun (WGS) entry which is preliminary data.</text>
</comment>
<dbReference type="OrthoDB" id="7573531at2"/>
<organism evidence="1 2">
    <name type="scientific">Sphingomonas gei</name>
    <dbReference type="NCBI Taxonomy" id="1395960"/>
    <lineage>
        <taxon>Bacteria</taxon>
        <taxon>Pseudomonadati</taxon>
        <taxon>Pseudomonadota</taxon>
        <taxon>Alphaproteobacteria</taxon>
        <taxon>Sphingomonadales</taxon>
        <taxon>Sphingomonadaceae</taxon>
        <taxon>Sphingomonas</taxon>
    </lineage>
</organism>
<dbReference type="AlphaFoldDB" id="A0A4S1XCI2"/>
<dbReference type="RefSeq" id="WP_135964041.1">
    <property type="nucleotide sequence ID" value="NZ_SRXT01000004.1"/>
</dbReference>
<reference evidence="1 2" key="1">
    <citation type="submission" date="2019-04" db="EMBL/GenBank/DDBJ databases">
        <title>Sphingomonas psychrotolerans sp. nov., isolated from soil in the Tianshan Mountains, Xinjiang, China.</title>
        <authorList>
            <person name="Luo Y."/>
            <person name="Sheng H."/>
        </authorList>
    </citation>
    <scope>NUCLEOTIDE SEQUENCE [LARGE SCALE GENOMIC DNA]</scope>
    <source>
        <strain evidence="1 2">ZFGT-11</strain>
    </source>
</reference>
<protein>
    <submittedName>
        <fullName evidence="1">Uncharacterized protein</fullName>
    </submittedName>
</protein>
<name>A0A4S1XCI2_9SPHN</name>
<proteinExistence type="predicted"/>
<keyword evidence="2" id="KW-1185">Reference proteome</keyword>
<evidence type="ECO:0000313" key="1">
    <source>
        <dbReference type="EMBL" id="TGX53535.1"/>
    </source>
</evidence>
<accession>A0A4S1XCI2</accession>
<sequence>MLLPLALLIAVTASQQRTLVPGGDDDGTQAIAAEPRCDPAAQDEICIKANPNRYRLERIEPRYVQPRARAAQALGPGEISIEAEQRELPGATAPAAMVRFRMPFGRKKPK</sequence>
<evidence type="ECO:0000313" key="2">
    <source>
        <dbReference type="Proteomes" id="UP000306147"/>
    </source>
</evidence>
<dbReference type="Proteomes" id="UP000306147">
    <property type="component" value="Unassembled WGS sequence"/>
</dbReference>